<evidence type="ECO:0000256" key="2">
    <source>
        <dbReference type="ARBA" id="ARBA00022729"/>
    </source>
</evidence>
<accession>A0ABN8BDS2</accession>
<dbReference type="PRINTS" id="PR00947">
    <property type="entry name" value="CUTICLE"/>
</dbReference>
<name>A0ABN8BDS2_CHISP</name>
<evidence type="ECO:0000256" key="1">
    <source>
        <dbReference type="ARBA" id="ARBA00022460"/>
    </source>
</evidence>
<evidence type="ECO:0000313" key="5">
    <source>
        <dbReference type="EMBL" id="CAH0407732.1"/>
    </source>
</evidence>
<evidence type="ECO:0000256" key="3">
    <source>
        <dbReference type="PROSITE-ProRule" id="PRU00497"/>
    </source>
</evidence>
<dbReference type="Proteomes" id="UP001153292">
    <property type="component" value="Chromosome 9"/>
</dbReference>
<dbReference type="InterPro" id="IPR050468">
    <property type="entry name" value="Cuticle_Struct_Prot"/>
</dbReference>
<sequence length="326" mass="36755">MKILCPLLIFTTTLLIDSVKTRIVSTPKYIFNSNGLGAYSFEFETDDGTFRKEEGGSSPIDGSLVVRGQFGYIDSRGYLYTAENRTKIDRLSVPTRMLSAYLITCVVLQSLLGTSDGVIYTYEDVELRRIFPKEFPQDTIRRSGSVDPEHLGRYNELKRYFKFPKAQLNSHFEELECFQDGQKKLCRIDLDRYSPDEDAYYLSPLEENYVDRRRFVVLVFVAVACAAPQNPQDVQILRYDINNGGLDSYNFAWELSDGSKHEEQGQLKNQGTENEGIAVQGRYAWVGPDGVTYIVSYIADENGFQPTIEQGSGGAIPPAVVAQFLG</sequence>
<evidence type="ECO:0000313" key="6">
    <source>
        <dbReference type="Proteomes" id="UP001153292"/>
    </source>
</evidence>
<feature type="chain" id="PRO_5046495950" evidence="4">
    <location>
        <begin position="22"/>
        <end position="326"/>
    </location>
</feature>
<dbReference type="PROSITE" id="PS00233">
    <property type="entry name" value="CHIT_BIND_RR_1"/>
    <property type="match status" value="1"/>
</dbReference>
<keyword evidence="6" id="KW-1185">Reference proteome</keyword>
<gene>
    <name evidence="5" type="ORF">CHILSU_LOCUS11135</name>
</gene>
<feature type="signal peptide" evidence="4">
    <location>
        <begin position="1"/>
        <end position="21"/>
    </location>
</feature>
<dbReference type="InterPro" id="IPR000618">
    <property type="entry name" value="Insect_cuticle"/>
</dbReference>
<dbReference type="InterPro" id="IPR031311">
    <property type="entry name" value="CHIT_BIND_RR_consensus"/>
</dbReference>
<dbReference type="Pfam" id="PF00379">
    <property type="entry name" value="Chitin_bind_4"/>
    <property type="match status" value="2"/>
</dbReference>
<dbReference type="PROSITE" id="PS51155">
    <property type="entry name" value="CHIT_BIND_RR_2"/>
    <property type="match status" value="1"/>
</dbReference>
<reference evidence="5" key="1">
    <citation type="submission" date="2021-12" db="EMBL/GenBank/DDBJ databases">
        <authorList>
            <person name="King R."/>
        </authorList>
    </citation>
    <scope>NUCLEOTIDE SEQUENCE</scope>
</reference>
<dbReference type="EMBL" id="OU963902">
    <property type="protein sequence ID" value="CAH0407732.1"/>
    <property type="molecule type" value="Genomic_DNA"/>
</dbReference>
<keyword evidence="2 4" id="KW-0732">Signal</keyword>
<dbReference type="PANTHER" id="PTHR10380:SF218">
    <property type="entry name" value="ADULT CUTICLE PROTEIN 65AA-RELATED"/>
    <property type="match status" value="1"/>
</dbReference>
<protein>
    <submittedName>
        <fullName evidence="5">Uncharacterized protein</fullName>
    </submittedName>
</protein>
<organism evidence="5 6">
    <name type="scientific">Chilo suppressalis</name>
    <name type="common">Asiatic rice borer moth</name>
    <dbReference type="NCBI Taxonomy" id="168631"/>
    <lineage>
        <taxon>Eukaryota</taxon>
        <taxon>Metazoa</taxon>
        <taxon>Ecdysozoa</taxon>
        <taxon>Arthropoda</taxon>
        <taxon>Hexapoda</taxon>
        <taxon>Insecta</taxon>
        <taxon>Pterygota</taxon>
        <taxon>Neoptera</taxon>
        <taxon>Endopterygota</taxon>
        <taxon>Lepidoptera</taxon>
        <taxon>Glossata</taxon>
        <taxon>Ditrysia</taxon>
        <taxon>Pyraloidea</taxon>
        <taxon>Crambidae</taxon>
        <taxon>Crambinae</taxon>
        <taxon>Chilo</taxon>
    </lineage>
</organism>
<dbReference type="PANTHER" id="PTHR10380">
    <property type="entry name" value="CUTICLE PROTEIN"/>
    <property type="match status" value="1"/>
</dbReference>
<keyword evidence="1 3" id="KW-0193">Cuticle</keyword>
<evidence type="ECO:0000256" key="4">
    <source>
        <dbReference type="SAM" id="SignalP"/>
    </source>
</evidence>
<proteinExistence type="predicted"/>